<evidence type="ECO:0000256" key="3">
    <source>
        <dbReference type="SAM" id="Phobius"/>
    </source>
</evidence>
<feature type="domain" description="Peptidase M56" evidence="4">
    <location>
        <begin position="153"/>
        <end position="254"/>
    </location>
</feature>
<dbReference type="EMBL" id="JAMSCK010000004">
    <property type="protein sequence ID" value="MCM8569969.1"/>
    <property type="molecule type" value="Genomic_DNA"/>
</dbReference>
<gene>
    <name evidence="5" type="ORF">NE848_11305</name>
</gene>
<feature type="transmembrane region" description="Helical" evidence="3">
    <location>
        <begin position="6"/>
        <end position="22"/>
    </location>
</feature>
<evidence type="ECO:0000256" key="1">
    <source>
        <dbReference type="SAM" id="Coils"/>
    </source>
</evidence>
<evidence type="ECO:0000259" key="4">
    <source>
        <dbReference type="Pfam" id="PF05569"/>
    </source>
</evidence>
<sequence length="547" mass="64201">MLIYLVKSLLCLLVLFTFYKFFLEAENMHRFKRFFLIGSVIFAFILPLITFSYTVEYSSGSAAAIPFSEIPDAGDLPKQESWMTHLGTFALVIYTIGLVIMGFRFIKNLYKIRENITNNEHFRSWDYIYVLLKQKLIPHTFLNYIFLDKTEYENDQISESVIEHEKAHVDQRHSLDILFIEFLQVIFWFNPVFIWLKRSVKLNHEFLADEQVLSKKPDALAYSNVLLSYSSGFHHNSLSSSISHSLMKKRIIMISKNFSLKLMLGRIGVLLPVLALCIYFFNNDIVAKPLITTSSGDSKVLFAEVQDPDIISIRLEEDRIFVNNEEVRLKEFSKHLDALVEDRTDSELKEMNFHMQTRNAEEGLLDLLNIEFEKTRFSRLTGHSVLPPPPPLPAEKVGLPPAPPVPHTADDVPPSPPAPRHLNEEVPPPPPAPRRHTRKQDSLRRVHMNTRDQIREQMRMEREFHREEMERERAAHRVKIEQQRDSIRQQHEVAIRQKVKQQRKEIIEERARIREERETLRAENQRLKEKIEKEKLIKDQKKKDSID</sequence>
<feature type="compositionally biased region" description="Basic and acidic residues" evidence="2">
    <location>
        <begin position="439"/>
        <end position="455"/>
    </location>
</feature>
<dbReference type="PANTHER" id="PTHR34978:SF3">
    <property type="entry name" value="SLR0241 PROTEIN"/>
    <property type="match status" value="1"/>
</dbReference>
<feature type="transmembrane region" description="Helical" evidence="3">
    <location>
        <begin position="258"/>
        <end position="281"/>
    </location>
</feature>
<reference evidence="5" key="1">
    <citation type="submission" date="2022-06" db="EMBL/GenBank/DDBJ databases">
        <title>Gramella sediminis sp. nov., isolated from deep-sea sediment of the Indian Ocean.</title>
        <authorList>
            <person name="Yang L."/>
        </authorList>
    </citation>
    <scope>NUCLEOTIDE SEQUENCE</scope>
    <source>
        <strain evidence="5">HMD3159</strain>
    </source>
</reference>
<dbReference type="Pfam" id="PF05569">
    <property type="entry name" value="Peptidase_M56"/>
    <property type="match status" value="1"/>
</dbReference>
<feature type="region of interest" description="Disordered" evidence="2">
    <location>
        <begin position="381"/>
        <end position="455"/>
    </location>
</feature>
<feature type="transmembrane region" description="Helical" evidence="3">
    <location>
        <begin position="86"/>
        <end position="106"/>
    </location>
</feature>
<keyword evidence="3" id="KW-0472">Membrane</keyword>
<dbReference type="Proteomes" id="UP001155077">
    <property type="component" value="Unassembled WGS sequence"/>
</dbReference>
<dbReference type="InterPro" id="IPR008756">
    <property type="entry name" value="Peptidase_M56"/>
</dbReference>
<keyword evidence="1" id="KW-0175">Coiled coil</keyword>
<evidence type="ECO:0000313" key="5">
    <source>
        <dbReference type="EMBL" id="MCM8569969.1"/>
    </source>
</evidence>
<feature type="coiled-coil region" evidence="1">
    <location>
        <begin position="455"/>
        <end position="544"/>
    </location>
</feature>
<proteinExistence type="predicted"/>
<dbReference type="InterPro" id="IPR052173">
    <property type="entry name" value="Beta-lactam_resp_regulator"/>
</dbReference>
<dbReference type="CDD" id="cd07341">
    <property type="entry name" value="M56_BlaR1_MecR1_like"/>
    <property type="match status" value="1"/>
</dbReference>
<dbReference type="PANTHER" id="PTHR34978">
    <property type="entry name" value="POSSIBLE SENSOR-TRANSDUCER PROTEIN BLAR"/>
    <property type="match status" value="1"/>
</dbReference>
<evidence type="ECO:0000256" key="2">
    <source>
        <dbReference type="SAM" id="MobiDB-lite"/>
    </source>
</evidence>
<keyword evidence="3" id="KW-1133">Transmembrane helix</keyword>
<feature type="transmembrane region" description="Helical" evidence="3">
    <location>
        <begin position="34"/>
        <end position="53"/>
    </location>
</feature>
<organism evidence="5 6">
    <name type="scientific">Gramella jeungdoensis</name>
    <dbReference type="NCBI Taxonomy" id="708091"/>
    <lineage>
        <taxon>Bacteria</taxon>
        <taxon>Pseudomonadati</taxon>
        <taxon>Bacteroidota</taxon>
        <taxon>Flavobacteriia</taxon>
        <taxon>Flavobacteriales</taxon>
        <taxon>Flavobacteriaceae</taxon>
        <taxon>Christiangramia</taxon>
    </lineage>
</organism>
<evidence type="ECO:0000313" key="6">
    <source>
        <dbReference type="Proteomes" id="UP001155077"/>
    </source>
</evidence>
<keyword evidence="6" id="KW-1185">Reference proteome</keyword>
<name>A0ABT0Z5B5_9FLAO</name>
<keyword evidence="3" id="KW-0812">Transmembrane</keyword>
<accession>A0ABT0Z5B5</accession>
<comment type="caution">
    <text evidence="5">The sequence shown here is derived from an EMBL/GenBank/DDBJ whole genome shotgun (WGS) entry which is preliminary data.</text>
</comment>
<dbReference type="RefSeq" id="WP_252113612.1">
    <property type="nucleotide sequence ID" value="NZ_JAMSCK010000004.1"/>
</dbReference>
<protein>
    <recommendedName>
        <fullName evidence="4">Peptidase M56 domain-containing protein</fullName>
    </recommendedName>
</protein>